<keyword evidence="3" id="KW-0808">Transferase</keyword>
<dbReference type="EC" id="2.6.1.-" evidence="3"/>
<evidence type="ECO:0000313" key="8">
    <source>
        <dbReference type="Proteomes" id="UP000294641"/>
    </source>
</evidence>
<dbReference type="EMBL" id="UGNP01000001">
    <property type="protein sequence ID" value="STX08647.1"/>
    <property type="molecule type" value="Genomic_DNA"/>
</dbReference>
<protein>
    <recommendedName>
        <fullName evidence="3">Aminotransferase</fullName>
        <ecNumber evidence="3">2.6.1.-</ecNumber>
    </recommendedName>
</protein>
<dbReference type="GO" id="GO:0008483">
    <property type="term" value="F:transaminase activity"/>
    <property type="evidence" value="ECO:0007669"/>
    <property type="project" value="UniProtKB-KW"/>
</dbReference>
<dbReference type="InterPro" id="IPR015422">
    <property type="entry name" value="PyrdxlP-dep_Trfase_small"/>
</dbReference>
<dbReference type="InterPro" id="IPR004838">
    <property type="entry name" value="NHTrfase_class1_PyrdxlP-BS"/>
</dbReference>
<dbReference type="RefSeq" id="WP_109349682.1">
    <property type="nucleotide sequence ID" value="NZ_BJUE01000012.1"/>
</dbReference>
<comment type="cofactor">
    <cofactor evidence="1 3">
        <name>pyridoxal 5'-phosphate</name>
        <dbReference type="ChEBI" id="CHEBI:597326"/>
    </cofactor>
</comment>
<dbReference type="Pfam" id="PF00155">
    <property type="entry name" value="Aminotran_1_2"/>
    <property type="match status" value="1"/>
</dbReference>
<evidence type="ECO:0000259" key="4">
    <source>
        <dbReference type="Pfam" id="PF00155"/>
    </source>
</evidence>
<dbReference type="Gene3D" id="3.40.640.10">
    <property type="entry name" value="Type I PLP-dependent aspartate aminotransferase-like (Major domain)"/>
    <property type="match status" value="1"/>
</dbReference>
<evidence type="ECO:0000313" key="5">
    <source>
        <dbReference type="EMBL" id="STX08647.1"/>
    </source>
</evidence>
<accession>A0A8B4Q4A5</accession>
<dbReference type="AlphaFoldDB" id="A0A8B4Q4A5"/>
<dbReference type="GO" id="GO:0016829">
    <property type="term" value="F:lyase activity"/>
    <property type="evidence" value="ECO:0007669"/>
    <property type="project" value="UniProtKB-KW"/>
</dbReference>
<dbReference type="GO" id="GO:0030170">
    <property type="term" value="F:pyridoxal phosphate binding"/>
    <property type="evidence" value="ECO:0007669"/>
    <property type="project" value="InterPro"/>
</dbReference>
<dbReference type="SUPFAM" id="SSF53383">
    <property type="entry name" value="PLP-dependent transferases"/>
    <property type="match status" value="1"/>
</dbReference>
<keyword evidence="8" id="KW-1185">Reference proteome</keyword>
<feature type="domain" description="Aminotransferase class I/classII large" evidence="4">
    <location>
        <begin position="49"/>
        <end position="347"/>
    </location>
</feature>
<dbReference type="EMBL" id="SNZG01000017">
    <property type="protein sequence ID" value="TDR38314.1"/>
    <property type="molecule type" value="Genomic_DNA"/>
</dbReference>
<name>A0A8B4Q4A5_9BACL</name>
<comment type="caution">
    <text evidence="5">The sequence shown here is derived from an EMBL/GenBank/DDBJ whole genome shotgun (WGS) entry which is preliminary data.</text>
</comment>
<evidence type="ECO:0000313" key="7">
    <source>
        <dbReference type="Proteomes" id="UP000254330"/>
    </source>
</evidence>
<evidence type="ECO:0000313" key="6">
    <source>
        <dbReference type="EMBL" id="TDR38314.1"/>
    </source>
</evidence>
<proteinExistence type="inferred from homology"/>
<evidence type="ECO:0000256" key="2">
    <source>
        <dbReference type="ARBA" id="ARBA00022898"/>
    </source>
</evidence>
<keyword evidence="5" id="KW-0456">Lyase</keyword>
<evidence type="ECO:0000256" key="1">
    <source>
        <dbReference type="ARBA" id="ARBA00001933"/>
    </source>
</evidence>
<dbReference type="Proteomes" id="UP000294641">
    <property type="component" value="Unassembled WGS sequence"/>
</dbReference>
<dbReference type="OrthoDB" id="9813612at2"/>
<dbReference type="Proteomes" id="UP000254330">
    <property type="component" value="Unassembled WGS sequence"/>
</dbReference>
<comment type="similarity">
    <text evidence="3">Belongs to the class-I pyridoxal-phosphate-dependent aminotransferase family.</text>
</comment>
<keyword evidence="3" id="KW-0032">Aminotransferase</keyword>
<evidence type="ECO:0000256" key="3">
    <source>
        <dbReference type="RuleBase" id="RU000481"/>
    </source>
</evidence>
<dbReference type="InterPro" id="IPR015424">
    <property type="entry name" value="PyrdxlP-dep_Trfase"/>
</dbReference>
<dbReference type="PROSITE" id="PS00105">
    <property type="entry name" value="AA_TRANSFER_CLASS_1"/>
    <property type="match status" value="1"/>
</dbReference>
<gene>
    <name evidence="5" type="primary">cobD</name>
    <name evidence="6" type="ORF">DFR61_11744</name>
    <name evidence="5" type="ORF">NCTC10597_00313</name>
</gene>
<dbReference type="CDD" id="cd00609">
    <property type="entry name" value="AAT_like"/>
    <property type="match status" value="1"/>
</dbReference>
<dbReference type="InterPro" id="IPR004839">
    <property type="entry name" value="Aminotransferase_I/II_large"/>
</dbReference>
<dbReference type="PANTHER" id="PTHR42885">
    <property type="entry name" value="HISTIDINOL-PHOSPHATE AMINOTRANSFERASE-RELATED"/>
    <property type="match status" value="1"/>
</dbReference>
<dbReference type="InterPro" id="IPR015421">
    <property type="entry name" value="PyrdxlP-dep_Trfase_major"/>
</dbReference>
<dbReference type="PANTHER" id="PTHR42885:SF1">
    <property type="entry name" value="THREONINE-PHOSPHATE DECARBOXYLASE"/>
    <property type="match status" value="1"/>
</dbReference>
<organism evidence="5 7">
    <name type="scientific">Kurthia zopfii</name>
    <dbReference type="NCBI Taxonomy" id="1650"/>
    <lineage>
        <taxon>Bacteria</taxon>
        <taxon>Bacillati</taxon>
        <taxon>Bacillota</taxon>
        <taxon>Bacilli</taxon>
        <taxon>Bacillales</taxon>
        <taxon>Caryophanaceae</taxon>
        <taxon>Kurthia</taxon>
    </lineage>
</organism>
<reference evidence="6 8" key="2">
    <citation type="submission" date="2019-03" db="EMBL/GenBank/DDBJ databases">
        <title>Genomic Encyclopedia of Type Strains, Phase IV (KMG-IV): sequencing the most valuable type-strain genomes for metagenomic binning, comparative biology and taxonomic classification.</title>
        <authorList>
            <person name="Goeker M."/>
        </authorList>
    </citation>
    <scope>NUCLEOTIDE SEQUENCE [LARGE SCALE GENOMIC DNA]</scope>
    <source>
        <strain evidence="6 8">DSM 20580</strain>
    </source>
</reference>
<reference evidence="5 7" key="1">
    <citation type="submission" date="2018-06" db="EMBL/GenBank/DDBJ databases">
        <authorList>
            <consortium name="Pathogen Informatics"/>
            <person name="Doyle S."/>
        </authorList>
    </citation>
    <scope>NUCLEOTIDE SEQUENCE [LARGE SCALE GENOMIC DNA]</scope>
    <source>
        <strain evidence="5 7">NCTC10597</strain>
    </source>
</reference>
<sequence length="361" mass="41254">MLPSHGANPHLLFEQLKIPMPANTIDFSENVNFAGLPNAILEKWGSLLPLLEKYPHPNGEPFLSKVAKYHEVETSNVFVGNGAAEIFALLANWWANEKVIIVHPTFSEYEATLTAQNAELVHLEVTNIENWKLPLPRIEAHMKKAKAIYLCTPNNPTGVLPPYEQLQKIVQWGEQYECYVVMDEAFIDWVEGATSWIPSVATHPYLIVVRSMTKMYSLAGIRLGYAIAQCEIIEQLERRASHWHINALAAQIGAYCLDEEEYLNVSIMQAKKQRLAFEQVLLRLGCKMTKSVTNYICFQLPNPEKSRDFYLDLLLKGIVVRHTENYRGLNGEWFRIGIKTQDKMARLEQELTQWIKLNGSL</sequence>
<dbReference type="Gene3D" id="3.90.1150.10">
    <property type="entry name" value="Aspartate Aminotransferase, domain 1"/>
    <property type="match status" value="1"/>
</dbReference>
<keyword evidence="2" id="KW-0663">Pyridoxal phosphate</keyword>